<proteinExistence type="predicted"/>
<dbReference type="AlphaFoldDB" id="A0A853CX41"/>
<accession>A0A853CX41</accession>
<dbReference type="EMBL" id="JACCFL010000001">
    <property type="protein sequence ID" value="NYJ24819.1"/>
    <property type="molecule type" value="Genomic_DNA"/>
</dbReference>
<gene>
    <name evidence="1" type="ORF">HNR13_003106</name>
</gene>
<evidence type="ECO:0000313" key="2">
    <source>
        <dbReference type="Proteomes" id="UP000578352"/>
    </source>
</evidence>
<sequence length="116" mass="13182">MDRSDWIEHRRHDGERVGWIRPDGDLFVPVDLLGRDLSGPVGWLEAEEALESAGIGYLAELYELRRPDGSWLRVRLAEVSPDRIVAKKDDFGAVGAPQLYYALPFPAPDDLRVLRR</sequence>
<reference evidence="1 2" key="1">
    <citation type="submission" date="2020-07" db="EMBL/GenBank/DDBJ databases">
        <title>Sequencing the genomes of 1000 actinobacteria strains.</title>
        <authorList>
            <person name="Klenk H.-P."/>
        </authorList>
    </citation>
    <scope>NUCLEOTIDE SEQUENCE [LARGE SCALE GENOMIC DNA]</scope>
    <source>
        <strain evidence="1 2">DSM 15165</strain>
    </source>
</reference>
<evidence type="ECO:0000313" key="1">
    <source>
        <dbReference type="EMBL" id="NYJ24819.1"/>
    </source>
</evidence>
<name>A0A853CX41_9MICO</name>
<dbReference type="Proteomes" id="UP000578352">
    <property type="component" value="Unassembled WGS sequence"/>
</dbReference>
<protein>
    <submittedName>
        <fullName evidence="1">Uncharacterized protein</fullName>
    </submittedName>
</protein>
<comment type="caution">
    <text evidence="1">The sequence shown here is derived from an EMBL/GenBank/DDBJ whole genome shotgun (WGS) entry which is preliminary data.</text>
</comment>
<organism evidence="1 2">
    <name type="scientific">Leifsonia shinshuensis</name>
    <dbReference type="NCBI Taxonomy" id="150026"/>
    <lineage>
        <taxon>Bacteria</taxon>
        <taxon>Bacillati</taxon>
        <taxon>Actinomycetota</taxon>
        <taxon>Actinomycetes</taxon>
        <taxon>Micrococcales</taxon>
        <taxon>Microbacteriaceae</taxon>
        <taxon>Leifsonia</taxon>
    </lineage>
</organism>
<dbReference type="RefSeq" id="WP_179607205.1">
    <property type="nucleotide sequence ID" value="NZ_BAABEH010000001.1"/>
</dbReference>